<accession>A0A345GTA1</accession>
<organism evidence="2 3">
    <name type="scientific">Streptomyces phage Annadreamy</name>
    <dbReference type="NCBI Taxonomy" id="2250335"/>
    <lineage>
        <taxon>Viruses</taxon>
        <taxon>Duplodnaviria</taxon>
        <taxon>Heunggongvirae</taxon>
        <taxon>Uroviricota</taxon>
        <taxon>Caudoviricetes</taxon>
        <taxon>Stanwilliamsviridae</taxon>
        <taxon>Loccivirinae</taxon>
        <taxon>Annadreamyvirus</taxon>
        <taxon>Annadreamyvirus annadreamy</taxon>
    </lineage>
</organism>
<feature type="region of interest" description="Disordered" evidence="1">
    <location>
        <begin position="85"/>
        <end position="113"/>
    </location>
</feature>
<proteinExistence type="predicted"/>
<evidence type="ECO:0000313" key="2">
    <source>
        <dbReference type="EMBL" id="AXG66173.1"/>
    </source>
</evidence>
<evidence type="ECO:0000313" key="3">
    <source>
        <dbReference type="Proteomes" id="UP000259354"/>
    </source>
</evidence>
<sequence>MATNTVAKQAYGLISHYEKCFRDKYPYSPTVNRFRVKWGFQDMVTDLGYDTAKEVIEYYFRTAKPSHPVDFLLNNYDRINEFMKERQKDEEKREELRRQTEQKVREMEDKNDN</sequence>
<name>A0A345GTA1_9CAUD</name>
<dbReference type="KEGG" id="vg:55609195"/>
<protein>
    <submittedName>
        <fullName evidence="2">Uncharacterized protein</fullName>
    </submittedName>
</protein>
<gene>
    <name evidence="2" type="primary">52</name>
    <name evidence="2" type="ORF">SEA_ANNADREAMY_52</name>
</gene>
<dbReference type="Proteomes" id="UP000259354">
    <property type="component" value="Segment"/>
</dbReference>
<dbReference type="RefSeq" id="YP_009839018.1">
    <property type="nucleotide sequence ID" value="NC_048719.1"/>
</dbReference>
<dbReference type="GeneID" id="55609195"/>
<reference evidence="2 3" key="1">
    <citation type="submission" date="2018-06" db="EMBL/GenBank/DDBJ databases">
        <authorList>
            <person name="Moussa A."/>
            <person name="Couoh J.M."/>
            <person name="Harbem L."/>
            <person name="Okocha J.C."/>
            <person name="Taylor D."/>
            <person name="Teutsch A.B."/>
            <person name="Smith B.R."/>
            <person name="Suri N."/>
            <person name="Layton S.R."/>
            <person name="Kim T."/>
            <person name="Hughes L.E."/>
            <person name="Garlena R.A."/>
            <person name="Russell D.A."/>
            <person name="Pope W.H."/>
            <person name="Jacobs-Sera D."/>
            <person name="Hatfull G.F."/>
        </authorList>
    </citation>
    <scope>NUCLEOTIDE SEQUENCE [LARGE SCALE GENOMIC DNA]</scope>
</reference>
<dbReference type="EMBL" id="MH536811">
    <property type="protein sequence ID" value="AXG66173.1"/>
    <property type="molecule type" value="Genomic_DNA"/>
</dbReference>
<keyword evidence="3" id="KW-1185">Reference proteome</keyword>
<evidence type="ECO:0000256" key="1">
    <source>
        <dbReference type="SAM" id="MobiDB-lite"/>
    </source>
</evidence>